<keyword evidence="4" id="KW-1003">Cell membrane</keyword>
<comment type="subcellular location">
    <subcellularLocation>
        <location evidence="1">Cell membrane</location>
        <topology evidence="1">Multi-pass membrane protein</topology>
    </subcellularLocation>
</comment>
<proteinExistence type="inferred from homology"/>
<evidence type="ECO:0000256" key="6">
    <source>
        <dbReference type="ARBA" id="ARBA00022989"/>
    </source>
</evidence>
<feature type="transmembrane region" description="Helical" evidence="8">
    <location>
        <begin position="222"/>
        <end position="246"/>
    </location>
</feature>
<evidence type="ECO:0000256" key="1">
    <source>
        <dbReference type="ARBA" id="ARBA00004651"/>
    </source>
</evidence>
<dbReference type="InterPro" id="IPR051449">
    <property type="entry name" value="ABC-2_transporter_component"/>
</dbReference>
<dbReference type="AlphaFoldDB" id="A0A238TD39"/>
<evidence type="ECO:0000313" key="12">
    <source>
        <dbReference type="Proteomes" id="UP000215450"/>
    </source>
</evidence>
<protein>
    <submittedName>
        <fullName evidence="11">Inner membrane transport permease YhhJ</fullName>
    </submittedName>
</protein>
<dbReference type="InterPro" id="IPR047817">
    <property type="entry name" value="ABC2_TM_bact-type"/>
</dbReference>
<evidence type="ECO:0000256" key="8">
    <source>
        <dbReference type="SAM" id="Phobius"/>
    </source>
</evidence>
<accession>A0A238TD39</accession>
<dbReference type="PANTHER" id="PTHR30294">
    <property type="entry name" value="MEMBRANE COMPONENT OF ABC TRANSPORTER YHHJ-RELATED"/>
    <property type="match status" value="1"/>
</dbReference>
<dbReference type="GO" id="GO:0140359">
    <property type="term" value="F:ABC-type transporter activity"/>
    <property type="evidence" value="ECO:0007669"/>
    <property type="project" value="InterPro"/>
</dbReference>
<dbReference type="EMBL" id="FXUV01000040">
    <property type="protein sequence ID" value="SMQ12966.1"/>
    <property type="molecule type" value="Genomic_DNA"/>
</dbReference>
<evidence type="ECO:0000256" key="2">
    <source>
        <dbReference type="ARBA" id="ARBA00007783"/>
    </source>
</evidence>
<evidence type="ECO:0000256" key="4">
    <source>
        <dbReference type="ARBA" id="ARBA00022475"/>
    </source>
</evidence>
<evidence type="ECO:0000256" key="3">
    <source>
        <dbReference type="ARBA" id="ARBA00022448"/>
    </source>
</evidence>
<feature type="transmembrane region" description="Helical" evidence="8">
    <location>
        <begin position="289"/>
        <end position="306"/>
    </location>
</feature>
<sequence>MMRAIKNIFALCIKELRSLFGDKVLLVMIVLVFTVLAVQSARGVSTEVKNATVGVIDLDNSVLSHRITDALLPPYFMQPENVKREDAQEMMNKGKYVFILEFPPNFQRDVQMGRAPEAQLLVDATSMTQAGVGQMYISQIFSREVLAFTGQTQLARDIMPAKATINVVANPNSESVWYQGLSHVSNMLTMLALVLVGAAVIRERERGTIEHLLVMPVSASELVFAKILANGAVVVLAATLSMRYVVRDYLAVPFTGSLALYAFGAMIFMFSVASLAVMLATLAPTMPQYSLLMMPVYIVALMFSGSTSPRGNMPAVAQSISEYWPTTQFAQYGQAVIFRGAGLDIVYPQLVAMGLVGGVFLIFALIRFRKMLEKQG</sequence>
<gene>
    <name evidence="11" type="primary">yhhJ</name>
    <name evidence="11" type="ORF">KEBURONENSIS_01788</name>
    <name evidence="10" type="ORF">KEBURONENSIS_01789</name>
</gene>
<dbReference type="PROSITE" id="PS51012">
    <property type="entry name" value="ABC_TM2"/>
    <property type="match status" value="1"/>
</dbReference>
<dbReference type="Proteomes" id="UP000215450">
    <property type="component" value="Unassembled WGS sequence"/>
</dbReference>
<feature type="transmembrane region" description="Helical" evidence="8">
    <location>
        <begin position="176"/>
        <end position="201"/>
    </location>
</feature>
<dbReference type="STRING" id="1522312.GCA_900177895_00177"/>
<comment type="similarity">
    <text evidence="2">Belongs to the ABC-2 integral membrane protein family.</text>
</comment>
<reference evidence="12" key="3">
    <citation type="submission" date="2017-06" db="EMBL/GenBank/DDBJ databases">
        <authorList>
            <person name="Laurent S."/>
        </authorList>
    </citation>
    <scope>NUCLEOTIDE SEQUENCE [LARGE SCALE GENOMIC DNA]</scope>
</reference>
<name>A0A238TD39_9NEIS</name>
<keyword evidence="6 8" id="KW-1133">Transmembrane helix</keyword>
<organism evidence="11 12">
    <name type="scientific">Kingella negevensis</name>
    <dbReference type="NCBI Taxonomy" id="1522312"/>
    <lineage>
        <taxon>Bacteria</taxon>
        <taxon>Pseudomonadati</taxon>
        <taxon>Pseudomonadota</taxon>
        <taxon>Betaproteobacteria</taxon>
        <taxon>Neisseriales</taxon>
        <taxon>Neisseriaceae</taxon>
        <taxon>Kingella</taxon>
    </lineage>
</organism>
<reference evidence="11" key="2">
    <citation type="submission" date="2017-06" db="EMBL/GenBank/DDBJ databases">
        <authorList>
            <person name="Kim H.J."/>
            <person name="Triplett B.A."/>
        </authorList>
    </citation>
    <scope>NUCLEOTIDE SEQUENCE [LARGE SCALE GENOMIC DNA]</scope>
    <source>
        <strain evidence="11">Kingella_eburonensis</strain>
    </source>
</reference>
<evidence type="ECO:0000256" key="5">
    <source>
        <dbReference type="ARBA" id="ARBA00022692"/>
    </source>
</evidence>
<dbReference type="EMBL" id="FXUV02000045">
    <property type="protein sequence ID" value="SNB79470.1"/>
    <property type="molecule type" value="Genomic_DNA"/>
</dbReference>
<dbReference type="PANTHER" id="PTHR30294:SF47">
    <property type="entry name" value="INNER MEMBRANE TRANSPORT PERMEASE YHHJ"/>
    <property type="match status" value="1"/>
</dbReference>
<keyword evidence="3" id="KW-0813">Transport</keyword>
<evidence type="ECO:0000259" key="9">
    <source>
        <dbReference type="PROSITE" id="PS51012"/>
    </source>
</evidence>
<dbReference type="InterPro" id="IPR013525">
    <property type="entry name" value="ABC2_TM"/>
</dbReference>
<dbReference type="Gene3D" id="3.40.1710.10">
    <property type="entry name" value="abc type-2 transporter like domain"/>
    <property type="match status" value="1"/>
</dbReference>
<dbReference type="Pfam" id="PF12698">
    <property type="entry name" value="ABC2_membrane_3"/>
    <property type="match status" value="1"/>
</dbReference>
<feature type="transmembrane region" description="Helical" evidence="8">
    <location>
        <begin position="345"/>
        <end position="366"/>
    </location>
</feature>
<keyword evidence="12" id="KW-1185">Reference proteome</keyword>
<evidence type="ECO:0000313" key="10">
    <source>
        <dbReference type="EMBL" id="SMQ12966.1"/>
    </source>
</evidence>
<feature type="transmembrane region" description="Helical" evidence="8">
    <location>
        <begin position="258"/>
        <end position="282"/>
    </location>
</feature>
<feature type="domain" description="ABC transmembrane type-2" evidence="9">
    <location>
        <begin position="130"/>
        <end position="371"/>
    </location>
</feature>
<evidence type="ECO:0000313" key="11">
    <source>
        <dbReference type="EMBL" id="SNB79470.1"/>
    </source>
</evidence>
<keyword evidence="5 8" id="KW-0812">Transmembrane</keyword>
<evidence type="ECO:0000256" key="7">
    <source>
        <dbReference type="ARBA" id="ARBA00023136"/>
    </source>
</evidence>
<reference evidence="10" key="1">
    <citation type="submission" date="2017-05" db="EMBL/GenBank/DDBJ databases">
        <authorList>
            <person name="Song R."/>
            <person name="Chenine A.L."/>
            <person name="Ruprecht R.M."/>
        </authorList>
    </citation>
    <scope>NUCLEOTIDE SEQUENCE</scope>
    <source>
        <strain evidence="10">Kingella_eburonensis</strain>
    </source>
</reference>
<keyword evidence="7 8" id="KW-0472">Membrane</keyword>
<dbReference type="GO" id="GO:0005886">
    <property type="term" value="C:plasma membrane"/>
    <property type="evidence" value="ECO:0007669"/>
    <property type="project" value="UniProtKB-SubCell"/>
</dbReference>